<dbReference type="EMBL" id="KK852570">
    <property type="protein sequence ID" value="KDR21137.1"/>
    <property type="molecule type" value="Genomic_DNA"/>
</dbReference>
<evidence type="ECO:0000256" key="2">
    <source>
        <dbReference type="ARBA" id="ARBA00008638"/>
    </source>
</evidence>
<dbReference type="InterPro" id="IPR043198">
    <property type="entry name" value="Cyclin/Ssn8"/>
</dbReference>
<keyword evidence="6" id="KW-0804">Transcription</keyword>
<evidence type="ECO:0000256" key="3">
    <source>
        <dbReference type="ARBA" id="ARBA00022553"/>
    </source>
</evidence>
<feature type="compositionally biased region" description="Polar residues" evidence="8">
    <location>
        <begin position="1195"/>
        <end position="1216"/>
    </location>
</feature>
<comment type="similarity">
    <text evidence="2">Belongs to the cyclin family. Cyclin C subfamily.</text>
</comment>
<feature type="compositionally biased region" description="Basic and acidic residues" evidence="8">
    <location>
        <begin position="180"/>
        <end position="194"/>
    </location>
</feature>
<dbReference type="PANTHER" id="PTHR10026">
    <property type="entry name" value="CYCLIN"/>
    <property type="match status" value="1"/>
</dbReference>
<feature type="compositionally biased region" description="Basic residues" evidence="8">
    <location>
        <begin position="1066"/>
        <end position="1082"/>
    </location>
</feature>
<keyword evidence="7" id="KW-0539">Nucleus</keyword>
<dbReference type="eggNOG" id="KOG0834">
    <property type="taxonomic scope" value="Eukaryota"/>
</dbReference>
<evidence type="ECO:0000256" key="1">
    <source>
        <dbReference type="ARBA" id="ARBA00004123"/>
    </source>
</evidence>
<evidence type="ECO:0000256" key="4">
    <source>
        <dbReference type="ARBA" id="ARBA00023015"/>
    </source>
</evidence>
<evidence type="ECO:0000313" key="9">
    <source>
        <dbReference type="EMBL" id="KDR21137.1"/>
    </source>
</evidence>
<keyword evidence="10" id="KW-1185">Reference proteome</keyword>
<keyword evidence="5" id="KW-0195">Cyclin</keyword>
<dbReference type="Pfam" id="PF21797">
    <property type="entry name" value="CycT2-like_C"/>
    <property type="match status" value="1"/>
</dbReference>
<organism evidence="9 10">
    <name type="scientific">Zootermopsis nevadensis</name>
    <name type="common">Dampwood termite</name>
    <dbReference type="NCBI Taxonomy" id="136037"/>
    <lineage>
        <taxon>Eukaryota</taxon>
        <taxon>Metazoa</taxon>
        <taxon>Ecdysozoa</taxon>
        <taxon>Arthropoda</taxon>
        <taxon>Hexapoda</taxon>
        <taxon>Insecta</taxon>
        <taxon>Pterygota</taxon>
        <taxon>Neoptera</taxon>
        <taxon>Polyneoptera</taxon>
        <taxon>Dictyoptera</taxon>
        <taxon>Blattodea</taxon>
        <taxon>Blattoidea</taxon>
        <taxon>Termitoidae</taxon>
        <taxon>Termopsidae</taxon>
        <taxon>Zootermopsis</taxon>
    </lineage>
</organism>
<protein>
    <submittedName>
        <fullName evidence="9">Cyclin-T</fullName>
    </submittedName>
</protein>
<feature type="compositionally biased region" description="Basic and acidic residues" evidence="8">
    <location>
        <begin position="568"/>
        <end position="584"/>
    </location>
</feature>
<dbReference type="InterPro" id="IPR036915">
    <property type="entry name" value="Cyclin-like_sf"/>
</dbReference>
<evidence type="ECO:0000256" key="5">
    <source>
        <dbReference type="ARBA" id="ARBA00023127"/>
    </source>
</evidence>
<dbReference type="FunFam" id="1.10.472.10:FF:000004">
    <property type="entry name" value="Cyclin T2"/>
    <property type="match status" value="1"/>
</dbReference>
<keyword evidence="4" id="KW-0805">Transcription regulation</keyword>
<feature type="region of interest" description="Disordered" evidence="8">
    <location>
        <begin position="894"/>
        <end position="913"/>
    </location>
</feature>
<proteinExistence type="inferred from homology"/>
<dbReference type="InParanoid" id="A0A067RBP0"/>
<feature type="compositionally biased region" description="Basic and acidic residues" evidence="8">
    <location>
        <begin position="904"/>
        <end position="913"/>
    </location>
</feature>
<feature type="region of interest" description="Disordered" evidence="8">
    <location>
        <begin position="1033"/>
        <end position="1096"/>
    </location>
</feature>
<dbReference type="GO" id="GO:0016538">
    <property type="term" value="F:cyclin-dependent protein serine/threonine kinase regulator activity"/>
    <property type="evidence" value="ECO:0007669"/>
    <property type="project" value="InterPro"/>
</dbReference>
<feature type="region of interest" description="Disordered" evidence="8">
    <location>
        <begin position="970"/>
        <end position="994"/>
    </location>
</feature>
<feature type="region of interest" description="Disordered" evidence="8">
    <location>
        <begin position="768"/>
        <end position="867"/>
    </location>
</feature>
<feature type="compositionally biased region" description="Pro residues" evidence="8">
    <location>
        <begin position="597"/>
        <end position="614"/>
    </location>
</feature>
<evidence type="ECO:0000256" key="7">
    <source>
        <dbReference type="ARBA" id="ARBA00023242"/>
    </source>
</evidence>
<keyword evidence="3" id="KW-0597">Phosphoprotein</keyword>
<dbReference type="GO" id="GO:0005634">
    <property type="term" value="C:nucleus"/>
    <property type="evidence" value="ECO:0007669"/>
    <property type="project" value="UniProtKB-SubCell"/>
</dbReference>
<feature type="compositionally biased region" description="Polar residues" evidence="8">
    <location>
        <begin position="393"/>
        <end position="402"/>
    </location>
</feature>
<feature type="region of interest" description="Disordered" evidence="8">
    <location>
        <begin position="268"/>
        <end position="315"/>
    </location>
</feature>
<feature type="region of interest" description="Disordered" evidence="8">
    <location>
        <begin position="1151"/>
        <end position="1260"/>
    </location>
</feature>
<feature type="compositionally biased region" description="Basic residues" evidence="8">
    <location>
        <begin position="1038"/>
        <end position="1058"/>
    </location>
</feature>
<evidence type="ECO:0000256" key="8">
    <source>
        <dbReference type="SAM" id="MobiDB-lite"/>
    </source>
</evidence>
<feature type="compositionally biased region" description="Low complexity" evidence="8">
    <location>
        <begin position="224"/>
        <end position="238"/>
    </location>
</feature>
<gene>
    <name evidence="9" type="ORF">L798_04066</name>
</gene>
<feature type="region of interest" description="Disordered" evidence="8">
    <location>
        <begin position="523"/>
        <end position="701"/>
    </location>
</feature>
<name>A0A067RBP0_ZOONE</name>
<dbReference type="CDD" id="cd20539">
    <property type="entry name" value="CYCLIN_CCNT_rpt2"/>
    <property type="match status" value="1"/>
</dbReference>
<evidence type="ECO:0000313" key="10">
    <source>
        <dbReference type="Proteomes" id="UP000027135"/>
    </source>
</evidence>
<feature type="compositionally biased region" description="Low complexity" evidence="8">
    <location>
        <begin position="1245"/>
        <end position="1260"/>
    </location>
</feature>
<feature type="compositionally biased region" description="Basic and acidic residues" evidence="8">
    <location>
        <begin position="268"/>
        <end position="286"/>
    </location>
</feature>
<feature type="compositionally biased region" description="Low complexity" evidence="8">
    <location>
        <begin position="615"/>
        <end position="635"/>
    </location>
</feature>
<dbReference type="Proteomes" id="UP000027135">
    <property type="component" value="Unassembled WGS sequence"/>
</dbReference>
<dbReference type="GO" id="GO:0006357">
    <property type="term" value="P:regulation of transcription by RNA polymerase II"/>
    <property type="evidence" value="ECO:0007669"/>
    <property type="project" value="InterPro"/>
</dbReference>
<sequence>MASNSLHLTTMCLQYKPTVVACFCIHLACKWSNWEIPQSNEGKDWFWYVDKTVSLEQLELLTAEFLVIFDKCPTKLKRKIMSISATQNPTLPPAVSGSLFDMEPRKIRPPDGCQDGLTFHTGVLEGIGRPPPHHSSHMPGDASSKPPADSETLKKPHQTSSCLPGGSGPSQQSVQAPPRVDYRDYKEKKERERLAQQTGVSREGHHGGATHVSKSAPGSASKHGSVPPGSSGIIGKPGQPHWEHKHPPPIGPGLMRVTQARDAIRREQSYSREAVKRENSNQRIGEHIFAPPVRHHEPKEPLLPAQGEHVSSQHHGLPLDSALSVVNHLGSGLNSGINCSISSRKDNQGLEWTSEKASDLDSRHVIDKSNVPGGMKSTENRHLVPLHVDSSLKRSQQQGFESSSRHCHRGSATNGSDARTVKEDVPSKMPSDSSDSQRHLYNHNRHNTGSDRLDHGRHRKSGASEQFTSRPPQSSVEGIVERKQNISEMGEWKPNVVDRRPNAVDVVNCKPVVTDLVDRKSNVLDQSGSKQNTAELYSSVVENRHESSNRKPGVSDAKHQVVQPYQNTKRDSKPDINAVKKDNYIDFGSRVGASSARPPPTPLPPHPLPLPSPQQQPTQPALAQPPLLPNAATLPSHHHSQERHKSRPKSPSQVHEKPPSLHHQHSRSAVPPRAKSPISATISVPSNVCKRSESPHHARTKPTTVTVLNTSIPRSSITVTEVKSVAEAKSKWPEVHVAKPVVAADQTSETVKSEAEMLLQTSLKVFSGSQKGGTVASLPITPDKAGTTALRELSHPRSSKSRQRTPPSSGSKKIPAPLPEIPSTPLSPFGSPPTPTPTTPGSASKLQGSLKATKRHRTSSSSSEPELVPVVKKLDEIAGYENIIRDSKMGIRLPNRVPDIIPPIRDRSKKDETVVAASAIGSSHNSNNSVMSSVGKELKTPDLIRPFATQMSDALSQTARSAGFPDDLGAVAFPDSDSTNDSFVRSKIPPPPIASEEALSSANIQTVGIIDISTMEEHIQPLENVVPTACSSLSMPEHHHKSEKKKRKKEHKEHKHKDKDKNREEKKHKHKHRDKDKDRHKREKAEGSAPIKITIPKDKINLSSPLEPVAGTGLKLKLKNYMFKSTISTDSSPQPALGKNIKIKIGDEVISNFSNSNMGPPALSTEAPSSSRKRDYSSPRSSELVSPPGPPAKSSRLNTSSGDQRRSGNNCSNYGKQNGVEHHRRGSHYSFGNKVVQKLADTHNSYQSKGKSSTSSGSQP</sequence>
<dbReference type="STRING" id="136037.A0A067RBP0"/>
<feature type="region of interest" description="Disordered" evidence="8">
    <location>
        <begin position="107"/>
        <end position="252"/>
    </location>
</feature>
<dbReference type="AlphaFoldDB" id="A0A067RBP0"/>
<dbReference type="SUPFAM" id="SSF47954">
    <property type="entry name" value="Cyclin-like"/>
    <property type="match status" value="1"/>
</dbReference>
<reference evidence="9 10" key="1">
    <citation type="journal article" date="2014" name="Nat. Commun.">
        <title>Molecular traces of alternative social organization in a termite genome.</title>
        <authorList>
            <person name="Terrapon N."/>
            <person name="Li C."/>
            <person name="Robertson H.M."/>
            <person name="Ji L."/>
            <person name="Meng X."/>
            <person name="Booth W."/>
            <person name="Chen Z."/>
            <person name="Childers C.P."/>
            <person name="Glastad K.M."/>
            <person name="Gokhale K."/>
            <person name="Gowin J."/>
            <person name="Gronenberg W."/>
            <person name="Hermansen R.A."/>
            <person name="Hu H."/>
            <person name="Hunt B.G."/>
            <person name="Huylmans A.K."/>
            <person name="Khalil S.M."/>
            <person name="Mitchell R.D."/>
            <person name="Munoz-Torres M.C."/>
            <person name="Mustard J.A."/>
            <person name="Pan H."/>
            <person name="Reese J.T."/>
            <person name="Scharf M.E."/>
            <person name="Sun F."/>
            <person name="Vogel H."/>
            <person name="Xiao J."/>
            <person name="Yang W."/>
            <person name="Yang Z."/>
            <person name="Yang Z."/>
            <person name="Zhou J."/>
            <person name="Zhu J."/>
            <person name="Brent C.S."/>
            <person name="Elsik C.G."/>
            <person name="Goodisman M.A."/>
            <person name="Liberles D.A."/>
            <person name="Roe R.M."/>
            <person name="Vargo E.L."/>
            <person name="Vilcinskas A."/>
            <person name="Wang J."/>
            <person name="Bornberg-Bauer E."/>
            <person name="Korb J."/>
            <person name="Zhang G."/>
            <person name="Liebig J."/>
        </authorList>
    </citation>
    <scope>NUCLEOTIDE SEQUENCE [LARGE SCALE GENOMIC DNA]</scope>
    <source>
        <tissue evidence="9">Whole organism</tissue>
    </source>
</reference>
<dbReference type="Gene3D" id="1.10.472.10">
    <property type="entry name" value="Cyclin-like"/>
    <property type="match status" value="1"/>
</dbReference>
<comment type="subcellular location">
    <subcellularLocation>
        <location evidence="1">Nucleus</location>
    </subcellularLocation>
</comment>
<feature type="compositionally biased region" description="Basic and acidic residues" evidence="8">
    <location>
        <begin position="343"/>
        <end position="367"/>
    </location>
</feature>
<feature type="region of interest" description="Disordered" evidence="8">
    <location>
        <begin position="335"/>
        <end position="479"/>
    </location>
</feature>
<feature type="compositionally biased region" description="Polar residues" evidence="8">
    <location>
        <begin position="463"/>
        <end position="476"/>
    </location>
</feature>
<feature type="compositionally biased region" description="Polar residues" evidence="8">
    <location>
        <begin position="523"/>
        <end position="536"/>
    </location>
</feature>
<evidence type="ECO:0000256" key="6">
    <source>
        <dbReference type="ARBA" id="ARBA00023163"/>
    </source>
</evidence>
<feature type="compositionally biased region" description="Basic residues" evidence="8">
    <location>
        <begin position="636"/>
        <end position="648"/>
    </location>
</feature>
<dbReference type="OMA" id="NCSISSR"/>
<accession>A0A067RBP0</accession>